<protein>
    <recommendedName>
        <fullName evidence="7">Cell wall-binding protein</fullName>
    </recommendedName>
</protein>
<dbReference type="Proteomes" id="UP000287173">
    <property type="component" value="Unassembled WGS sequence"/>
</dbReference>
<evidence type="ECO:0000313" key="4">
    <source>
        <dbReference type="Proteomes" id="UP000287173"/>
    </source>
</evidence>
<dbReference type="Proteomes" id="UP000287439">
    <property type="component" value="Unassembled WGS sequence"/>
</dbReference>
<name>A0A430RMD7_THESC</name>
<evidence type="ECO:0000313" key="3">
    <source>
        <dbReference type="EMBL" id="RTI08917.1"/>
    </source>
</evidence>
<organism evidence="2 5">
    <name type="scientific">Thermus scotoductus</name>
    <dbReference type="NCBI Taxonomy" id="37636"/>
    <lineage>
        <taxon>Bacteria</taxon>
        <taxon>Thermotogati</taxon>
        <taxon>Deinococcota</taxon>
        <taxon>Deinococci</taxon>
        <taxon>Thermales</taxon>
        <taxon>Thermaceae</taxon>
        <taxon>Thermus</taxon>
    </lineage>
</organism>
<evidence type="ECO:0000313" key="5">
    <source>
        <dbReference type="Proteomes" id="UP000287439"/>
    </source>
</evidence>
<dbReference type="SUPFAM" id="SSF110296">
    <property type="entry name" value="Oligoxyloglucan reducing end-specific cellobiohydrolase"/>
    <property type="match status" value="1"/>
</dbReference>
<evidence type="ECO:0000313" key="6">
    <source>
        <dbReference type="Proteomes" id="UP000288082"/>
    </source>
</evidence>
<dbReference type="EMBL" id="PEMG01000166">
    <property type="protein sequence ID" value="RTI08917.1"/>
    <property type="molecule type" value="Genomic_DNA"/>
</dbReference>
<dbReference type="AlphaFoldDB" id="A0A430RMD7"/>
<reference evidence="4 5" key="1">
    <citation type="journal article" date="2019" name="Extremophiles">
        <title>Biogeography of thermophiles and predominance of Thermus scotoductus in domestic water heaters.</title>
        <authorList>
            <person name="Wilpiszeski R.L."/>
            <person name="Zhang Z."/>
            <person name="House C.H."/>
        </authorList>
    </citation>
    <scope>NUCLEOTIDE SEQUENCE [LARGE SCALE GENOMIC DNA]</scope>
    <source>
        <strain evidence="3 4">17_S17</strain>
        <strain evidence="2 5">28_S28</strain>
        <strain evidence="1 6">38_S38</strain>
    </source>
</reference>
<dbReference type="EMBL" id="PELV01000116">
    <property type="protein sequence ID" value="RTH19178.1"/>
    <property type="molecule type" value="Genomic_DNA"/>
</dbReference>
<comment type="caution">
    <text evidence="2">The sequence shown here is derived from an EMBL/GenBank/DDBJ whole genome shotgun (WGS) entry which is preliminary data.</text>
</comment>
<evidence type="ECO:0000313" key="2">
    <source>
        <dbReference type="EMBL" id="RTH19178.1"/>
    </source>
</evidence>
<proteinExistence type="predicted"/>
<gene>
    <name evidence="3" type="ORF">CSW30_06415</name>
    <name evidence="2" type="ORF">CSW41_04600</name>
    <name evidence="1" type="ORF">CSW50_00700</name>
</gene>
<evidence type="ECO:0008006" key="7">
    <source>
        <dbReference type="Google" id="ProtNLM"/>
    </source>
</evidence>
<dbReference type="EMBL" id="PELM01000014">
    <property type="protein sequence ID" value="RTH05240.1"/>
    <property type="molecule type" value="Genomic_DNA"/>
</dbReference>
<accession>A0A430RMD7</accession>
<dbReference type="PROSITE" id="PS51257">
    <property type="entry name" value="PROKAR_LIPOPROTEIN"/>
    <property type="match status" value="1"/>
</dbReference>
<evidence type="ECO:0000313" key="1">
    <source>
        <dbReference type="EMBL" id="RTH05240.1"/>
    </source>
</evidence>
<sequence length="306" mass="32982">MGVKAVESYRGAVWGLFLLPLALLAAGCSQDLLTFSPWQVRPTGTQANLWGIAYGNGAFVAVGEALLVSPDGERWQKVTEGVCLADVAFGDAGFVVPECGPWSGVLISQDGYRWQRYTLSSHAPINGIAYGNGRYVAVADLGLTYVSTDGLNWQRANGLGLQRYLDVTFVNGLFIRFDIDPWVSTDGFNWSLPEQNPSSTNNLYGGTYGKGLYVVVGSSGTVLTSTDARRWTLQRTNSFAGLAEVAYGNDRFVAVGSSEILSSKDGVEWVSEMPSDRPMWSLADIIYAQGKFVAVGSKGLVLTSTR</sequence>
<dbReference type="Proteomes" id="UP000288082">
    <property type="component" value="Unassembled WGS sequence"/>
</dbReference>